<reference evidence="3 4" key="1">
    <citation type="submission" date="2007-04" db="EMBL/GenBank/DDBJ databases">
        <authorList>
            <person name="Fulton L."/>
            <person name="Clifton S."/>
            <person name="Fulton B."/>
            <person name="Xu J."/>
            <person name="Minx P."/>
            <person name="Pepin K.H."/>
            <person name="Johnson M."/>
            <person name="Thiruvilangam P."/>
            <person name="Bhonagiri V."/>
            <person name="Nash W.E."/>
            <person name="Mardis E.R."/>
            <person name="Wilson R.K."/>
        </authorList>
    </citation>
    <scope>NUCLEOTIDE SEQUENCE [LARGE SCALE GENOMIC DNA]</scope>
    <source>
        <strain evidence="3 4">ATCC 29799</strain>
    </source>
</reference>
<dbReference type="AlphaFoldDB" id="A6NRT2"/>
<dbReference type="Proteomes" id="UP000003639">
    <property type="component" value="Unassembled WGS sequence"/>
</dbReference>
<organism evidence="3 4">
    <name type="scientific">Pseudoflavonifractor capillosus ATCC 29799</name>
    <dbReference type="NCBI Taxonomy" id="411467"/>
    <lineage>
        <taxon>Bacteria</taxon>
        <taxon>Bacillati</taxon>
        <taxon>Bacillota</taxon>
        <taxon>Clostridia</taxon>
        <taxon>Eubacteriales</taxon>
        <taxon>Oscillospiraceae</taxon>
        <taxon>Pseudoflavonifractor</taxon>
    </lineage>
</organism>
<dbReference type="GO" id="GO:0030288">
    <property type="term" value="C:outer membrane-bounded periplasmic space"/>
    <property type="evidence" value="ECO:0007669"/>
    <property type="project" value="TreeGrafter"/>
</dbReference>
<dbReference type="InterPro" id="IPR050555">
    <property type="entry name" value="Bact_Solute-Bind_Prot2"/>
</dbReference>
<feature type="domain" description="Periplasmic binding protein" evidence="2">
    <location>
        <begin position="44"/>
        <end position="287"/>
    </location>
</feature>
<dbReference type="InterPro" id="IPR028082">
    <property type="entry name" value="Peripla_BP_I"/>
</dbReference>
<dbReference type="eggNOG" id="COG1879">
    <property type="taxonomic scope" value="Bacteria"/>
</dbReference>
<dbReference type="SUPFAM" id="SSF53822">
    <property type="entry name" value="Periplasmic binding protein-like I"/>
    <property type="match status" value="1"/>
</dbReference>
<dbReference type="STRING" id="411467.BACCAP_00910"/>
<keyword evidence="4" id="KW-1185">Reference proteome</keyword>
<dbReference type="PANTHER" id="PTHR30036">
    <property type="entry name" value="D-XYLOSE-BINDING PERIPLASMIC PROTEIN"/>
    <property type="match status" value="1"/>
</dbReference>
<reference evidence="3 4" key="2">
    <citation type="submission" date="2007-06" db="EMBL/GenBank/DDBJ databases">
        <title>Draft genome sequence of Pseudoflavonifractor capillosus ATCC 29799.</title>
        <authorList>
            <person name="Sudarsanam P."/>
            <person name="Ley R."/>
            <person name="Guruge J."/>
            <person name="Turnbaugh P.J."/>
            <person name="Mahowald M."/>
            <person name="Liep D."/>
            <person name="Gordon J."/>
        </authorList>
    </citation>
    <scope>NUCLEOTIDE SEQUENCE [LARGE SCALE GENOMIC DNA]</scope>
    <source>
        <strain evidence="3 4">ATCC 29799</strain>
    </source>
</reference>
<gene>
    <name evidence="3" type="ORF">BACCAP_00910</name>
</gene>
<comment type="subcellular location">
    <subcellularLocation>
        <location evidence="1">Cell envelope</location>
    </subcellularLocation>
</comment>
<dbReference type="OrthoDB" id="2065670at2"/>
<comment type="caution">
    <text evidence="3">The sequence shown here is derived from an EMBL/GenBank/DDBJ whole genome shotgun (WGS) entry which is preliminary data.</text>
</comment>
<accession>A6NRT2</accession>
<dbReference type="RefSeq" id="WP_006571459.1">
    <property type="nucleotide sequence ID" value="NZ_AAXG02000006.1"/>
</dbReference>
<name>A6NRT2_9FIRM</name>
<dbReference type="InterPro" id="IPR025997">
    <property type="entry name" value="SBP_2_dom"/>
</dbReference>
<evidence type="ECO:0000313" key="4">
    <source>
        <dbReference type="Proteomes" id="UP000003639"/>
    </source>
</evidence>
<evidence type="ECO:0000256" key="1">
    <source>
        <dbReference type="ARBA" id="ARBA00004196"/>
    </source>
</evidence>
<dbReference type="EMBL" id="AAXG02000006">
    <property type="protein sequence ID" value="EDN01342.1"/>
    <property type="molecule type" value="Genomic_DNA"/>
</dbReference>
<dbReference type="Gene3D" id="3.40.50.2300">
    <property type="match status" value="2"/>
</dbReference>
<dbReference type="GO" id="GO:0030246">
    <property type="term" value="F:carbohydrate binding"/>
    <property type="evidence" value="ECO:0007669"/>
    <property type="project" value="TreeGrafter"/>
</dbReference>
<evidence type="ECO:0000259" key="2">
    <source>
        <dbReference type="Pfam" id="PF13407"/>
    </source>
</evidence>
<protein>
    <recommendedName>
        <fullName evidence="2">Periplasmic binding protein domain-containing protein</fullName>
    </recommendedName>
</protein>
<dbReference type="PANTHER" id="PTHR30036:SF8">
    <property type="entry name" value="ABC-TYPE SUGAR TRANSPORT SYSTEM PERIPLASMIC COMPONENT-LIKE PROTEIN"/>
    <property type="match status" value="1"/>
</dbReference>
<sequence>MKKRRNDLIQLAILVVLGTAVVLSLVLPQLPGREREVQLLELSVIFRETDTALWSNTRLGMEQAAGDLGAELRFLTLTHTGDSDEQADLIRREVEGGAGALLVVPADPEYLGKQLSETAGSCPVVSIESPMEGAGMVVAPDNEALGRQLAEAVLADWTGGTVLLLDTAGESTGVDARLDGAEAVLTQAGVPVLRQTAAPDRLATGLQLLSSVKEAAAIMAFEPYATEQTIKAVEAGGLGQLIYGVGVSTYVVGALERGSMTAVAAWSDYAAGYLAAEGAIRLARGEQYAAEALPFTIVRGEDIYEPDNQKLLFPVTS</sequence>
<evidence type="ECO:0000313" key="3">
    <source>
        <dbReference type="EMBL" id="EDN01342.1"/>
    </source>
</evidence>
<proteinExistence type="predicted"/>
<dbReference type="Pfam" id="PF13407">
    <property type="entry name" value="Peripla_BP_4"/>
    <property type="match status" value="1"/>
</dbReference>